<evidence type="ECO:0000313" key="2">
    <source>
        <dbReference type="Proteomes" id="UP001283361"/>
    </source>
</evidence>
<organism evidence="1 2">
    <name type="scientific">Elysia crispata</name>
    <name type="common">lettuce slug</name>
    <dbReference type="NCBI Taxonomy" id="231223"/>
    <lineage>
        <taxon>Eukaryota</taxon>
        <taxon>Metazoa</taxon>
        <taxon>Spiralia</taxon>
        <taxon>Lophotrochozoa</taxon>
        <taxon>Mollusca</taxon>
        <taxon>Gastropoda</taxon>
        <taxon>Heterobranchia</taxon>
        <taxon>Euthyneura</taxon>
        <taxon>Panpulmonata</taxon>
        <taxon>Sacoglossa</taxon>
        <taxon>Placobranchoidea</taxon>
        <taxon>Plakobranchidae</taxon>
        <taxon>Elysia</taxon>
    </lineage>
</organism>
<reference evidence="1" key="1">
    <citation type="journal article" date="2023" name="G3 (Bethesda)">
        <title>A reference genome for the long-term kleptoplast-retaining sea slug Elysia crispata morphotype clarki.</title>
        <authorList>
            <person name="Eastman K.E."/>
            <person name="Pendleton A.L."/>
            <person name="Shaikh M.A."/>
            <person name="Suttiyut T."/>
            <person name="Ogas R."/>
            <person name="Tomko P."/>
            <person name="Gavelis G."/>
            <person name="Widhalm J.R."/>
            <person name="Wisecaver J.H."/>
        </authorList>
    </citation>
    <scope>NUCLEOTIDE SEQUENCE</scope>
    <source>
        <strain evidence="1">ECLA1</strain>
    </source>
</reference>
<dbReference type="AlphaFoldDB" id="A0AAE1EB79"/>
<protein>
    <submittedName>
        <fullName evidence="1">Uncharacterized protein</fullName>
    </submittedName>
</protein>
<sequence>MIHWKKELSVVLSSSLPVEHVDLLEEPTYDSSVNLGALQVWCVCWGGGNSLCSRGWRRVEKITAMSSFTRDVKKREMDSFSKHPVLVVSAHVKRKLGNLFLERWSMVVSLG</sequence>
<dbReference type="Proteomes" id="UP001283361">
    <property type="component" value="Unassembled WGS sequence"/>
</dbReference>
<evidence type="ECO:0000313" key="1">
    <source>
        <dbReference type="EMBL" id="KAK3801091.1"/>
    </source>
</evidence>
<accession>A0AAE1EB79</accession>
<gene>
    <name evidence="1" type="ORF">RRG08_006556</name>
</gene>
<name>A0AAE1EB79_9GAST</name>
<keyword evidence="2" id="KW-1185">Reference proteome</keyword>
<comment type="caution">
    <text evidence="1">The sequence shown here is derived from an EMBL/GenBank/DDBJ whole genome shotgun (WGS) entry which is preliminary data.</text>
</comment>
<dbReference type="EMBL" id="JAWDGP010000366">
    <property type="protein sequence ID" value="KAK3801091.1"/>
    <property type="molecule type" value="Genomic_DNA"/>
</dbReference>
<proteinExistence type="predicted"/>